<evidence type="ECO:0000256" key="10">
    <source>
        <dbReference type="PIRSR" id="PIRSR038994-1"/>
    </source>
</evidence>
<evidence type="ECO:0000256" key="6">
    <source>
        <dbReference type="ARBA" id="ARBA00023277"/>
    </source>
</evidence>
<evidence type="ECO:0000256" key="5">
    <source>
        <dbReference type="ARBA" id="ARBA00022801"/>
    </source>
</evidence>
<dbReference type="eggNOG" id="COG1820">
    <property type="taxonomic scope" value="Bacteria"/>
</dbReference>
<dbReference type="PANTHER" id="PTHR11113:SF14">
    <property type="entry name" value="N-ACETYLGLUCOSAMINE-6-PHOSPHATE DEACETYLASE"/>
    <property type="match status" value="1"/>
</dbReference>
<dbReference type="InterPro" id="IPR003764">
    <property type="entry name" value="GlcNAc_6-P_deAcase"/>
</dbReference>
<dbReference type="Pfam" id="PF01979">
    <property type="entry name" value="Amidohydro_1"/>
    <property type="match status" value="1"/>
</dbReference>
<dbReference type="PANTHER" id="PTHR11113">
    <property type="entry name" value="N-ACETYLGLUCOSAMINE-6-PHOSPHATE DEACETYLASE"/>
    <property type="match status" value="1"/>
</dbReference>
<comment type="catalytic activity">
    <reaction evidence="7">
        <text>N-acetyl-D-glucosamine 6-phosphate + H2O = D-glucosamine 6-phosphate + acetate</text>
        <dbReference type="Rhea" id="RHEA:22936"/>
        <dbReference type="ChEBI" id="CHEBI:15377"/>
        <dbReference type="ChEBI" id="CHEBI:30089"/>
        <dbReference type="ChEBI" id="CHEBI:57513"/>
        <dbReference type="ChEBI" id="CHEBI:58725"/>
        <dbReference type="EC" id="3.5.1.25"/>
    </reaction>
</comment>
<comment type="caution">
    <text evidence="14">The sequence shown here is derived from an EMBL/GenBank/DDBJ whole genome shotgun (WGS) entry which is preliminary data.</text>
</comment>
<name>A0A0A5FUW9_9BACI</name>
<evidence type="ECO:0000256" key="7">
    <source>
        <dbReference type="ARBA" id="ARBA00047647"/>
    </source>
</evidence>
<dbReference type="Gene3D" id="3.20.20.140">
    <property type="entry name" value="Metal-dependent hydrolases"/>
    <property type="match status" value="1"/>
</dbReference>
<dbReference type="SUPFAM" id="SSF51556">
    <property type="entry name" value="Metallo-dependent hydrolases"/>
    <property type="match status" value="1"/>
</dbReference>
<feature type="domain" description="Amidohydrolase-related" evidence="13">
    <location>
        <begin position="55"/>
        <end position="386"/>
    </location>
</feature>
<dbReference type="AlphaFoldDB" id="A0A0A5FUW9"/>
<organism evidence="14 15">
    <name type="scientific">Pontibacillus marinus BH030004 = DSM 16465</name>
    <dbReference type="NCBI Taxonomy" id="1385511"/>
    <lineage>
        <taxon>Bacteria</taxon>
        <taxon>Bacillati</taxon>
        <taxon>Bacillota</taxon>
        <taxon>Bacilli</taxon>
        <taxon>Bacillales</taxon>
        <taxon>Bacillaceae</taxon>
        <taxon>Pontibacillus</taxon>
    </lineage>
</organism>
<dbReference type="STRING" id="1385511.GCA_000425225_00764"/>
<evidence type="ECO:0000256" key="3">
    <source>
        <dbReference type="ARBA" id="ARBA00018029"/>
    </source>
</evidence>
<comment type="cofactor">
    <cofactor evidence="12">
        <name>a divalent metal cation</name>
        <dbReference type="ChEBI" id="CHEBI:60240"/>
    </cofactor>
    <text evidence="12">Binds 1 divalent metal cation per subunit.</text>
</comment>
<protein>
    <recommendedName>
        <fullName evidence="3">N-acetylglucosamine-6-phosphate deacetylase</fullName>
        <ecNumber evidence="2">3.5.1.25</ecNumber>
    </recommendedName>
</protein>
<dbReference type="InterPro" id="IPR011059">
    <property type="entry name" value="Metal-dep_hydrolase_composite"/>
</dbReference>
<feature type="binding site" evidence="12">
    <location>
        <position position="222"/>
    </location>
    <ligand>
        <name>Zn(2+)</name>
        <dbReference type="ChEBI" id="CHEBI:29105"/>
    </ligand>
</feature>
<dbReference type="GO" id="GO:0046872">
    <property type="term" value="F:metal ion binding"/>
    <property type="evidence" value="ECO:0007669"/>
    <property type="project" value="UniProtKB-KW"/>
</dbReference>
<feature type="binding site" evidence="11">
    <location>
        <begin position="225"/>
        <end position="226"/>
    </location>
    <ligand>
        <name>substrate</name>
    </ligand>
</feature>
<evidence type="ECO:0000256" key="12">
    <source>
        <dbReference type="PIRSR" id="PIRSR038994-3"/>
    </source>
</evidence>
<reference evidence="14 15" key="1">
    <citation type="submission" date="2013-08" db="EMBL/GenBank/DDBJ databases">
        <authorList>
            <person name="Huang J."/>
            <person name="Wang G."/>
        </authorList>
    </citation>
    <scope>NUCLEOTIDE SEQUENCE [LARGE SCALE GENOMIC DNA]</scope>
    <source>
        <strain evidence="14 15">BH030004</strain>
    </source>
</reference>
<keyword evidence="4 12" id="KW-0479">Metal-binding</keyword>
<dbReference type="EMBL" id="AVPF01000053">
    <property type="protein sequence ID" value="KGX84556.1"/>
    <property type="molecule type" value="Genomic_DNA"/>
</dbReference>
<sequence length="394" mass="43674">MSNILLKNAKIHTGEESIDKASIWITDEFINEIGDNEAFQNILFDRVIDCEDQGWVLPGMIDLHIHGTNNADIMDGTQEALETMSKALPKEGTTSYLATTLTHAEGTIENALKNVRDFMLTSNSNGAEVIGVHLEGPFLNIEKRGAQLEEYIQKPNIELFNKWFQLSGKSIQLVTMAPEEDENYKLVNHLKELGIIVSIGHTNCTYNQARESINNGITHATHLFNGMSGIHHRDVGTAGAALLSNQVFAEMILDGYHLTPEIADLTYRLKGPDHIILVTDSIRAKFLDEGSYDIGGQVVTVIDNKVINEEGKLSGSVLKMSKARKNFMKWIDNDISIVTKITSTNPAKHIGVYGRKGSLHTGKDADIILVNHEGEIILTICRGKIVYDAIQKIR</sequence>
<keyword evidence="15" id="KW-1185">Reference proteome</keyword>
<evidence type="ECO:0000259" key="13">
    <source>
        <dbReference type="Pfam" id="PF01979"/>
    </source>
</evidence>
<evidence type="ECO:0000256" key="2">
    <source>
        <dbReference type="ARBA" id="ARBA00011899"/>
    </source>
</evidence>
<dbReference type="InterPro" id="IPR006680">
    <property type="entry name" value="Amidohydro-rel"/>
</dbReference>
<evidence type="ECO:0000313" key="14">
    <source>
        <dbReference type="EMBL" id="KGX84556.1"/>
    </source>
</evidence>
<dbReference type="FunFam" id="3.20.20.140:FF:000004">
    <property type="entry name" value="N-acetylglucosamine-6-phosphate deacetylase"/>
    <property type="match status" value="1"/>
</dbReference>
<comment type="pathway">
    <text evidence="8">Amino-sugar metabolism; N-acetylneuraminate degradation; D-fructose 6-phosphate from N-acetylneuraminate: step 4/5.</text>
</comment>
<dbReference type="PIRSF" id="PIRSF038994">
    <property type="entry name" value="NagA"/>
    <property type="match status" value="1"/>
</dbReference>
<feature type="binding site" evidence="12">
    <location>
        <position position="135"/>
    </location>
    <ligand>
        <name>Zn(2+)</name>
        <dbReference type="ChEBI" id="CHEBI:29105"/>
    </ligand>
</feature>
<evidence type="ECO:0000256" key="4">
    <source>
        <dbReference type="ARBA" id="ARBA00022723"/>
    </source>
</evidence>
<evidence type="ECO:0000256" key="11">
    <source>
        <dbReference type="PIRSR" id="PIRSR038994-2"/>
    </source>
</evidence>
<evidence type="ECO:0000256" key="9">
    <source>
        <dbReference type="PIRNR" id="PIRNR038994"/>
    </source>
</evidence>
<dbReference type="SUPFAM" id="SSF51338">
    <property type="entry name" value="Composite domain of metallo-dependent hydrolases"/>
    <property type="match status" value="1"/>
</dbReference>
<dbReference type="RefSeq" id="WP_027445360.1">
    <property type="nucleotide sequence ID" value="NZ_AULJ01000008.1"/>
</dbReference>
<feature type="binding site" evidence="11">
    <location>
        <position position="257"/>
    </location>
    <ligand>
        <name>substrate</name>
    </ligand>
</feature>
<feature type="binding site" evidence="11">
    <location>
        <position position="146"/>
    </location>
    <ligand>
        <name>substrate</name>
    </ligand>
</feature>
<dbReference type="NCBIfam" id="TIGR00221">
    <property type="entry name" value="nagA"/>
    <property type="match status" value="1"/>
</dbReference>
<keyword evidence="6 9" id="KW-0119">Carbohydrate metabolism</keyword>
<evidence type="ECO:0000256" key="1">
    <source>
        <dbReference type="ARBA" id="ARBA00010716"/>
    </source>
</evidence>
<feature type="active site" description="Proton donor/acceptor" evidence="10">
    <location>
        <position position="280"/>
    </location>
</feature>
<keyword evidence="5 9" id="KW-0378">Hydrolase</keyword>
<dbReference type="GO" id="GO:0006046">
    <property type="term" value="P:N-acetylglucosamine catabolic process"/>
    <property type="evidence" value="ECO:0007669"/>
    <property type="project" value="TreeGrafter"/>
</dbReference>
<dbReference type="Gene3D" id="2.30.40.10">
    <property type="entry name" value="Urease, subunit C, domain 1"/>
    <property type="match status" value="1"/>
</dbReference>
<dbReference type="GO" id="GO:0008448">
    <property type="term" value="F:N-acetylglucosamine-6-phosphate deacetylase activity"/>
    <property type="evidence" value="ECO:0007669"/>
    <property type="project" value="UniProtKB-EC"/>
</dbReference>
<dbReference type="OrthoDB" id="9776488at2"/>
<proteinExistence type="inferred from homology"/>
<dbReference type="EC" id="3.5.1.25" evidence="2"/>
<gene>
    <name evidence="14" type="ORF">N783_16595</name>
</gene>
<dbReference type="CDD" id="cd00854">
    <property type="entry name" value="NagA"/>
    <property type="match status" value="1"/>
</dbReference>
<feature type="binding site" evidence="12">
    <location>
        <position position="201"/>
    </location>
    <ligand>
        <name>Zn(2+)</name>
        <dbReference type="ChEBI" id="CHEBI:29105"/>
    </ligand>
</feature>
<accession>A0A0A5FUW9</accession>
<feature type="binding site" evidence="11">
    <location>
        <position position="233"/>
    </location>
    <ligand>
        <name>substrate</name>
    </ligand>
</feature>
<comment type="similarity">
    <text evidence="1 9">Belongs to the metallo-dependent hydrolases superfamily. NagA family.</text>
</comment>
<dbReference type="Proteomes" id="UP000030403">
    <property type="component" value="Unassembled WGS sequence"/>
</dbReference>
<feature type="binding site" evidence="11">
    <location>
        <begin position="313"/>
        <end position="315"/>
    </location>
    <ligand>
        <name>substrate</name>
    </ligand>
</feature>
<dbReference type="InterPro" id="IPR032466">
    <property type="entry name" value="Metal_Hydrolase"/>
</dbReference>
<evidence type="ECO:0000256" key="8">
    <source>
        <dbReference type="ARBA" id="ARBA00060590"/>
    </source>
</evidence>
<evidence type="ECO:0000313" key="15">
    <source>
        <dbReference type="Proteomes" id="UP000030403"/>
    </source>
</evidence>